<keyword evidence="2" id="KW-1185">Reference proteome</keyword>
<dbReference type="Proteomes" id="UP000790709">
    <property type="component" value="Unassembled WGS sequence"/>
</dbReference>
<evidence type="ECO:0000313" key="1">
    <source>
        <dbReference type="EMBL" id="KAH7918891.1"/>
    </source>
</evidence>
<gene>
    <name evidence="1" type="ORF">BV22DRAFT_892506</name>
</gene>
<organism evidence="1 2">
    <name type="scientific">Leucogyrophana mollusca</name>
    <dbReference type="NCBI Taxonomy" id="85980"/>
    <lineage>
        <taxon>Eukaryota</taxon>
        <taxon>Fungi</taxon>
        <taxon>Dikarya</taxon>
        <taxon>Basidiomycota</taxon>
        <taxon>Agaricomycotina</taxon>
        <taxon>Agaricomycetes</taxon>
        <taxon>Agaricomycetidae</taxon>
        <taxon>Boletales</taxon>
        <taxon>Boletales incertae sedis</taxon>
        <taxon>Leucogyrophana</taxon>
    </lineage>
</organism>
<reference evidence="1" key="1">
    <citation type="journal article" date="2021" name="New Phytol.">
        <title>Evolutionary innovations through gain and loss of genes in the ectomycorrhizal Boletales.</title>
        <authorList>
            <person name="Wu G."/>
            <person name="Miyauchi S."/>
            <person name="Morin E."/>
            <person name="Kuo A."/>
            <person name="Drula E."/>
            <person name="Varga T."/>
            <person name="Kohler A."/>
            <person name="Feng B."/>
            <person name="Cao Y."/>
            <person name="Lipzen A."/>
            <person name="Daum C."/>
            <person name="Hundley H."/>
            <person name="Pangilinan J."/>
            <person name="Johnson J."/>
            <person name="Barry K."/>
            <person name="LaButti K."/>
            <person name="Ng V."/>
            <person name="Ahrendt S."/>
            <person name="Min B."/>
            <person name="Choi I.G."/>
            <person name="Park H."/>
            <person name="Plett J.M."/>
            <person name="Magnuson J."/>
            <person name="Spatafora J.W."/>
            <person name="Nagy L.G."/>
            <person name="Henrissat B."/>
            <person name="Grigoriev I.V."/>
            <person name="Yang Z.L."/>
            <person name="Xu J."/>
            <person name="Martin F.M."/>
        </authorList>
    </citation>
    <scope>NUCLEOTIDE SEQUENCE</scope>
    <source>
        <strain evidence="1">KUC20120723A-06</strain>
    </source>
</reference>
<protein>
    <submittedName>
        <fullName evidence="1">Uncharacterized protein</fullName>
    </submittedName>
</protein>
<evidence type="ECO:0000313" key="2">
    <source>
        <dbReference type="Proteomes" id="UP000790709"/>
    </source>
</evidence>
<accession>A0ACB8AZ88</accession>
<sequence length="157" mass="17453">MEDVVSLNWTDAYPELWTSLCRFGLMWSSSPSHCLGQIWATRCRFKILGLSGRNQIISHPPNPRHRFLYSPSCLPLAFDTHTLPQLCVRGFLDPPPRLSPRGIIWASSTAPIVAGSAPRLCGGADFIVTTSSVAHVLPCMPYLSLFTCVLWELQITI</sequence>
<name>A0ACB8AZ88_9AGAM</name>
<comment type="caution">
    <text evidence="1">The sequence shown here is derived from an EMBL/GenBank/DDBJ whole genome shotgun (WGS) entry which is preliminary data.</text>
</comment>
<dbReference type="EMBL" id="MU266720">
    <property type="protein sequence ID" value="KAH7918891.1"/>
    <property type="molecule type" value="Genomic_DNA"/>
</dbReference>
<proteinExistence type="predicted"/>